<proteinExistence type="predicted"/>
<dbReference type="PANTHER" id="PTHR24095:SF243">
    <property type="entry name" value="ACETYL-COENZYME A SYNTHETASE"/>
    <property type="match status" value="1"/>
</dbReference>
<dbReference type="InterPro" id="IPR045851">
    <property type="entry name" value="AMP-bd_C_sf"/>
</dbReference>
<dbReference type="InterPro" id="IPR042099">
    <property type="entry name" value="ANL_N_sf"/>
</dbReference>
<gene>
    <name evidence="3" type="primary">acs_4</name>
    <name evidence="3" type="ORF">NCTC10429_06376</name>
</gene>
<dbReference type="EMBL" id="UGEX01000004">
    <property type="protein sequence ID" value="STM59719.1"/>
    <property type="molecule type" value="Genomic_DNA"/>
</dbReference>
<keyword evidence="3" id="KW-0436">Ligase</keyword>
<dbReference type="EC" id="6.2.1.1" evidence="3"/>
<accession>A0A377E935</accession>
<sequence length="193" mass="20868">MQPALVDNEGNPLEGATEGSLVITDSWPGQARTLFGDHERFEQTYFSTSKICISAATARVAMKMAITGSPGRVDDVLNVSGHRLGTAEIESALVAHPKIAEAAVVGIPHNIKGQAIYAYVTLNHGEEPSPELYAEVRNWVRKEIGPLATPDVLHWTDSLLKPAPAKLCAVFCAKLRRAIPATWAIPRRLPILA</sequence>
<evidence type="ECO:0000313" key="4">
    <source>
        <dbReference type="Proteomes" id="UP000254088"/>
    </source>
</evidence>
<feature type="domain" description="AMP-binding enzyme C-terminal" evidence="2">
    <location>
        <begin position="88"/>
        <end position="161"/>
    </location>
</feature>
<name>A0A377E935_ECOLX</name>
<feature type="region of interest" description="Disordered" evidence="1">
    <location>
        <begin position="1"/>
        <end position="20"/>
    </location>
</feature>
<dbReference type="InterPro" id="IPR025110">
    <property type="entry name" value="AMP-bd_C"/>
</dbReference>
<dbReference type="Gene3D" id="3.40.50.12780">
    <property type="entry name" value="N-terminal domain of ligase-like"/>
    <property type="match status" value="1"/>
</dbReference>
<evidence type="ECO:0000256" key="1">
    <source>
        <dbReference type="SAM" id="MobiDB-lite"/>
    </source>
</evidence>
<dbReference type="AlphaFoldDB" id="A0A377E935"/>
<dbReference type="Gene3D" id="3.30.300.30">
    <property type="match status" value="1"/>
</dbReference>
<reference evidence="3 4" key="1">
    <citation type="submission" date="2018-06" db="EMBL/GenBank/DDBJ databases">
        <authorList>
            <consortium name="Pathogen Informatics"/>
            <person name="Doyle S."/>
        </authorList>
    </citation>
    <scope>NUCLEOTIDE SEQUENCE [LARGE SCALE GENOMIC DNA]</scope>
    <source>
        <strain evidence="3 4">NCTC10429</strain>
    </source>
</reference>
<evidence type="ECO:0000259" key="2">
    <source>
        <dbReference type="Pfam" id="PF13193"/>
    </source>
</evidence>
<dbReference type="GO" id="GO:0006085">
    <property type="term" value="P:acetyl-CoA biosynthetic process"/>
    <property type="evidence" value="ECO:0007669"/>
    <property type="project" value="TreeGrafter"/>
</dbReference>
<dbReference type="SUPFAM" id="SSF56801">
    <property type="entry name" value="Acetyl-CoA synthetase-like"/>
    <property type="match status" value="1"/>
</dbReference>
<evidence type="ECO:0000313" key="3">
    <source>
        <dbReference type="EMBL" id="STM59719.1"/>
    </source>
</evidence>
<dbReference type="Proteomes" id="UP000254088">
    <property type="component" value="Unassembled WGS sequence"/>
</dbReference>
<dbReference type="Pfam" id="PF13193">
    <property type="entry name" value="AMP-binding_C"/>
    <property type="match status" value="1"/>
</dbReference>
<dbReference type="GO" id="GO:0005829">
    <property type="term" value="C:cytosol"/>
    <property type="evidence" value="ECO:0007669"/>
    <property type="project" value="TreeGrafter"/>
</dbReference>
<dbReference type="PANTHER" id="PTHR24095">
    <property type="entry name" value="ACETYL-COENZYME A SYNTHETASE"/>
    <property type="match status" value="1"/>
</dbReference>
<protein>
    <submittedName>
        <fullName evidence="3">Acetyl-coenzyme A synthetase</fullName>
        <ecNumber evidence="3">6.2.1.1</ecNumber>
    </submittedName>
</protein>
<organism evidence="3 4">
    <name type="scientific">Escherichia coli</name>
    <dbReference type="NCBI Taxonomy" id="562"/>
    <lineage>
        <taxon>Bacteria</taxon>
        <taxon>Pseudomonadati</taxon>
        <taxon>Pseudomonadota</taxon>
        <taxon>Gammaproteobacteria</taxon>
        <taxon>Enterobacterales</taxon>
        <taxon>Enterobacteriaceae</taxon>
        <taxon>Escherichia</taxon>
    </lineage>
</organism>
<dbReference type="GO" id="GO:0003987">
    <property type="term" value="F:acetate-CoA ligase activity"/>
    <property type="evidence" value="ECO:0007669"/>
    <property type="project" value="UniProtKB-EC"/>
</dbReference>